<dbReference type="AlphaFoldDB" id="A0AAN9UGL1"/>
<comment type="caution">
    <text evidence="2">The sequence shown here is derived from an EMBL/GenBank/DDBJ whole genome shotgun (WGS) entry which is preliminary data.</text>
</comment>
<feature type="compositionally biased region" description="Pro residues" evidence="1">
    <location>
        <begin position="389"/>
        <end position="398"/>
    </location>
</feature>
<name>A0AAN9UGL1_9PEZI</name>
<feature type="compositionally biased region" description="Basic and acidic residues" evidence="1">
    <location>
        <begin position="313"/>
        <end position="324"/>
    </location>
</feature>
<proteinExistence type="predicted"/>
<feature type="region of interest" description="Disordered" evidence="1">
    <location>
        <begin position="379"/>
        <end position="416"/>
    </location>
</feature>
<evidence type="ECO:0000313" key="3">
    <source>
        <dbReference type="Proteomes" id="UP001320420"/>
    </source>
</evidence>
<feature type="compositionally biased region" description="Basic and acidic residues" evidence="1">
    <location>
        <begin position="293"/>
        <end position="306"/>
    </location>
</feature>
<protein>
    <recommendedName>
        <fullName evidence="4">Ubiquitin-like protease family profile domain-containing protein</fullName>
    </recommendedName>
</protein>
<accession>A0AAN9UGL1</accession>
<gene>
    <name evidence="2" type="ORF">SLS62_009348</name>
</gene>
<evidence type="ECO:0008006" key="4">
    <source>
        <dbReference type="Google" id="ProtNLM"/>
    </source>
</evidence>
<dbReference type="Proteomes" id="UP001320420">
    <property type="component" value="Unassembled WGS sequence"/>
</dbReference>
<sequence length="416" mass="48027">MDLKDIRLQYTSSQVVCRSRTECEIEHLDLPEKEEYPALSDTAWDAGRLLSQLQYSRTSVVTWESMRIALDAYRQTLPVAVQHQILVHVGNYPHIFGNTGRDHADWTRDCERSLGFFATSFASYEYVIWPLSNEHNHWVTAIIRMAKERSSDKTRNHVAQIALIDPLRDQHSARRVGLFKARLLLILRQTMHFSLGPSATRWQDVWTPTQHSDVNNSSGPRAYWTCKETMRRVLELYEAGIGYHESLWNDHSGWFHDAMVRQEIIGSHAWLAIEGMDYRGRVAVEAINRVRKDRDSPWEEASERMRPGPAFDPPREPQKPDQSKKIPVGSKDPTAHIQRRPVFALPPRGEPRINPLFSMRKGDGKKEYCGWTKAPGRNVFWNHPRRTWPKPPISPPPGQTTAPKQPYPRNLTGSLF</sequence>
<organism evidence="2 3">
    <name type="scientific">Diatrype stigma</name>
    <dbReference type="NCBI Taxonomy" id="117547"/>
    <lineage>
        <taxon>Eukaryota</taxon>
        <taxon>Fungi</taxon>
        <taxon>Dikarya</taxon>
        <taxon>Ascomycota</taxon>
        <taxon>Pezizomycotina</taxon>
        <taxon>Sordariomycetes</taxon>
        <taxon>Xylariomycetidae</taxon>
        <taxon>Xylariales</taxon>
        <taxon>Diatrypaceae</taxon>
        <taxon>Diatrype</taxon>
    </lineage>
</organism>
<evidence type="ECO:0000256" key="1">
    <source>
        <dbReference type="SAM" id="MobiDB-lite"/>
    </source>
</evidence>
<evidence type="ECO:0000313" key="2">
    <source>
        <dbReference type="EMBL" id="KAK7746551.1"/>
    </source>
</evidence>
<feature type="region of interest" description="Disordered" evidence="1">
    <location>
        <begin position="293"/>
        <end position="354"/>
    </location>
</feature>
<keyword evidence="3" id="KW-1185">Reference proteome</keyword>
<dbReference type="EMBL" id="JAKJXP020000097">
    <property type="protein sequence ID" value="KAK7746551.1"/>
    <property type="molecule type" value="Genomic_DNA"/>
</dbReference>
<reference evidence="2 3" key="1">
    <citation type="submission" date="2024-02" db="EMBL/GenBank/DDBJ databases">
        <title>De novo assembly and annotation of 12 fungi associated with fruit tree decline syndrome in Ontario, Canada.</title>
        <authorList>
            <person name="Sulman M."/>
            <person name="Ellouze W."/>
            <person name="Ilyukhin E."/>
        </authorList>
    </citation>
    <scope>NUCLEOTIDE SEQUENCE [LARGE SCALE GENOMIC DNA]</scope>
    <source>
        <strain evidence="2 3">M11/M66-122</strain>
    </source>
</reference>